<dbReference type="GO" id="GO:0035269">
    <property type="term" value="P:protein O-linked glycosylation via mannose"/>
    <property type="evidence" value="ECO:0007669"/>
    <property type="project" value="TreeGrafter"/>
</dbReference>
<dbReference type="InterPro" id="IPR011990">
    <property type="entry name" value="TPR-like_helical_dom_sf"/>
</dbReference>
<evidence type="ECO:0000256" key="3">
    <source>
        <dbReference type="SAM" id="Phobius"/>
    </source>
</evidence>
<dbReference type="Gene3D" id="1.25.40.10">
    <property type="entry name" value="Tetratricopeptide repeat domain"/>
    <property type="match status" value="1"/>
</dbReference>
<comment type="caution">
    <text evidence="4">The sequence shown here is derived from an EMBL/GenBank/DDBJ whole genome shotgun (WGS) entry which is preliminary data.</text>
</comment>
<sequence>MPSSLDEGGSSPTSVNESEAHASLPAFGEGPATSSFRPFWALLLFGLAVLPYVKAMQNDFVFDSRFLVGMDPRVQDLSRIPAIFTTEYWNVPDLPSRLYRPITTLSYAAVSALAGNTPAAQHLTNVLFHGIDVVLLYALVLALGGRAGAPPRRAQFAALVTAALAAVHPVRSEAVLDVVGRGELLAFGFGITALLGALRGGARGLALAAFAAALSVLCKESGIVIPVFGAVLLLASEGRLDRTVLGRTGGLVAGVIGALILRSFVLADIAEPTIEFGDNALAVVGLPARVWTGAVIAGKYLLLNVWPRTLSADYSYNAIPVRMSPDPATVVGFLALAILAGVWIVSVRRGPMLRVLGAGAGCLLLGLIAIDNQIVLIGTMLGERLTYLATCGFFLMCGVVAAWALESRRILALGIIVVLVGGSALRTWARVPEWKTQRTLFESATRAQPESFRVWTGLGEALIREQRLAESIPCFERSAAIHPGYGTNWSLWLSALVDLGQWDDVPGVLAGLRNARPDDRIGYYAAARLAQRTGDLDDAEREAREGRLRYPEDPLLVRAAAEISVASGRDTEGLALYQSLLESGQGTEADQLKTAFLQVKLEHWEAAEAEYAALFARRGDWYTANALAWSKRGRALELGGDPRVEPLLTEARALAQQAVDLAGENDRRFALDTQAKIEESLGNAEAALAIYRDLYTTYPDQENYRAERDRLLRAVEAR</sequence>
<dbReference type="PANTHER" id="PTHR44227:SF3">
    <property type="entry name" value="PROTEIN O-MANNOSYL-TRANSFERASE TMTC4"/>
    <property type="match status" value="1"/>
</dbReference>
<dbReference type="Proteomes" id="UP000697710">
    <property type="component" value="Unassembled WGS sequence"/>
</dbReference>
<dbReference type="Pfam" id="PF13432">
    <property type="entry name" value="TPR_16"/>
    <property type="match status" value="2"/>
</dbReference>
<feature type="transmembrane region" description="Helical" evidence="3">
    <location>
        <begin position="38"/>
        <end position="55"/>
    </location>
</feature>
<dbReference type="GO" id="GO:0000030">
    <property type="term" value="F:mannosyltransferase activity"/>
    <property type="evidence" value="ECO:0007669"/>
    <property type="project" value="TreeGrafter"/>
</dbReference>
<feature type="transmembrane region" description="Helical" evidence="3">
    <location>
        <begin position="410"/>
        <end position="429"/>
    </location>
</feature>
<feature type="transmembrane region" description="Helical" evidence="3">
    <location>
        <begin position="290"/>
        <end position="307"/>
    </location>
</feature>
<keyword evidence="3" id="KW-1133">Transmembrane helix</keyword>
<accession>A0A956LVA4</accession>
<feature type="transmembrane region" description="Helical" evidence="3">
    <location>
        <begin position="352"/>
        <end position="378"/>
    </location>
</feature>
<reference evidence="4" key="2">
    <citation type="journal article" date="2021" name="Microbiome">
        <title>Successional dynamics and alternative stable states in a saline activated sludge microbial community over 9 years.</title>
        <authorList>
            <person name="Wang Y."/>
            <person name="Ye J."/>
            <person name="Ju F."/>
            <person name="Liu L."/>
            <person name="Boyd J.A."/>
            <person name="Deng Y."/>
            <person name="Parks D.H."/>
            <person name="Jiang X."/>
            <person name="Yin X."/>
            <person name="Woodcroft B.J."/>
            <person name="Tyson G.W."/>
            <person name="Hugenholtz P."/>
            <person name="Polz M.F."/>
            <person name="Zhang T."/>
        </authorList>
    </citation>
    <scope>NUCLEOTIDE SEQUENCE</scope>
    <source>
        <strain evidence="4">HKST-UBA01</strain>
    </source>
</reference>
<dbReference type="EMBL" id="JAGQHR010000009">
    <property type="protein sequence ID" value="MCA9726189.1"/>
    <property type="molecule type" value="Genomic_DNA"/>
</dbReference>
<keyword evidence="2" id="KW-0802">TPR repeat</keyword>
<feature type="transmembrane region" description="Helical" evidence="3">
    <location>
        <begin position="126"/>
        <end position="148"/>
    </location>
</feature>
<reference evidence="4" key="1">
    <citation type="submission" date="2020-04" db="EMBL/GenBank/DDBJ databases">
        <authorList>
            <person name="Zhang T."/>
        </authorList>
    </citation>
    <scope>NUCLEOTIDE SEQUENCE</scope>
    <source>
        <strain evidence="4">HKST-UBA01</strain>
    </source>
</reference>
<gene>
    <name evidence="4" type="ORF">KC729_00795</name>
</gene>
<dbReference type="InterPro" id="IPR052346">
    <property type="entry name" value="O-mannosyl-transferase_TMTC"/>
</dbReference>
<dbReference type="AlphaFoldDB" id="A0A956LVA4"/>
<feature type="transmembrane region" description="Helical" evidence="3">
    <location>
        <begin position="184"/>
        <end position="202"/>
    </location>
</feature>
<dbReference type="GO" id="GO:0030968">
    <property type="term" value="P:endoplasmic reticulum unfolded protein response"/>
    <property type="evidence" value="ECO:0007669"/>
    <property type="project" value="TreeGrafter"/>
</dbReference>
<feature type="transmembrane region" description="Helical" evidence="3">
    <location>
        <begin position="385"/>
        <end position="404"/>
    </location>
</feature>
<evidence type="ECO:0000256" key="2">
    <source>
        <dbReference type="ARBA" id="ARBA00022803"/>
    </source>
</evidence>
<keyword evidence="3" id="KW-0472">Membrane</keyword>
<feature type="transmembrane region" description="Helical" evidence="3">
    <location>
        <begin position="248"/>
        <end position="270"/>
    </location>
</feature>
<proteinExistence type="predicted"/>
<evidence type="ECO:0000313" key="4">
    <source>
        <dbReference type="EMBL" id="MCA9726189.1"/>
    </source>
</evidence>
<keyword evidence="3" id="KW-0812">Transmembrane</keyword>
<evidence type="ECO:0000313" key="5">
    <source>
        <dbReference type="Proteomes" id="UP000697710"/>
    </source>
</evidence>
<name>A0A956LVA4_UNCEI</name>
<organism evidence="4 5">
    <name type="scientific">Eiseniibacteriota bacterium</name>
    <dbReference type="NCBI Taxonomy" id="2212470"/>
    <lineage>
        <taxon>Bacteria</taxon>
        <taxon>Candidatus Eiseniibacteriota</taxon>
    </lineage>
</organism>
<dbReference type="SUPFAM" id="SSF48452">
    <property type="entry name" value="TPR-like"/>
    <property type="match status" value="1"/>
</dbReference>
<feature type="transmembrane region" description="Helical" evidence="3">
    <location>
        <begin position="328"/>
        <end position="346"/>
    </location>
</feature>
<dbReference type="PANTHER" id="PTHR44227">
    <property type="match status" value="1"/>
</dbReference>
<protein>
    <submittedName>
        <fullName evidence="4">Uncharacterized protein</fullName>
    </submittedName>
</protein>
<keyword evidence="1" id="KW-0677">Repeat</keyword>
<feature type="transmembrane region" description="Helical" evidence="3">
    <location>
        <begin position="208"/>
        <end position="236"/>
    </location>
</feature>
<evidence type="ECO:0000256" key="1">
    <source>
        <dbReference type="ARBA" id="ARBA00022737"/>
    </source>
</evidence>